<evidence type="ECO:0000259" key="10">
    <source>
        <dbReference type="Pfam" id="PF07670"/>
    </source>
</evidence>
<feature type="domain" description="Nucleoside transporter/FeoB GTPase Gate" evidence="10">
    <location>
        <begin position="105"/>
        <end position="201"/>
    </location>
</feature>
<keyword evidence="5 7" id="KW-1133">Transmembrane helix</keyword>
<dbReference type="InterPro" id="IPR008276">
    <property type="entry name" value="C_nuclsd_transpt"/>
</dbReference>
<dbReference type="EMBL" id="JAAVTX010000002">
    <property type="protein sequence ID" value="NKE44722.1"/>
    <property type="molecule type" value="Genomic_DNA"/>
</dbReference>
<reference evidence="11 12" key="1">
    <citation type="submission" date="2020-03" db="EMBL/GenBank/DDBJ databases">
        <title>Roseomonas selenitidurans sp. nov. isolated from soil.</title>
        <authorList>
            <person name="Liu H."/>
        </authorList>
    </citation>
    <scope>NUCLEOTIDE SEQUENCE [LARGE SCALE GENOMIC DNA]</scope>
    <source>
        <strain evidence="11 12">JCM 15073</strain>
    </source>
</reference>
<feature type="domain" description="Concentrative nucleoside transporter C-terminal" evidence="9">
    <location>
        <begin position="211"/>
        <end position="412"/>
    </location>
</feature>
<keyword evidence="12" id="KW-1185">Reference proteome</keyword>
<dbReference type="PANTHER" id="PTHR10590">
    <property type="entry name" value="SODIUM/NUCLEOSIDE COTRANSPORTER"/>
    <property type="match status" value="1"/>
</dbReference>
<evidence type="ECO:0000313" key="12">
    <source>
        <dbReference type="Proteomes" id="UP000765160"/>
    </source>
</evidence>
<evidence type="ECO:0000256" key="5">
    <source>
        <dbReference type="ARBA" id="ARBA00022989"/>
    </source>
</evidence>
<dbReference type="InterPro" id="IPR011657">
    <property type="entry name" value="CNT_C_dom"/>
</dbReference>
<evidence type="ECO:0000256" key="6">
    <source>
        <dbReference type="ARBA" id="ARBA00023136"/>
    </source>
</evidence>
<dbReference type="Pfam" id="PF07670">
    <property type="entry name" value="Gate"/>
    <property type="match status" value="1"/>
</dbReference>
<feature type="transmembrane region" description="Helical" evidence="7">
    <location>
        <begin position="392"/>
        <end position="414"/>
    </location>
</feature>
<name>A0ABX1EXA4_9PROT</name>
<feature type="transmembrane region" description="Helical" evidence="7">
    <location>
        <begin position="211"/>
        <end position="229"/>
    </location>
</feature>
<dbReference type="Pfam" id="PF01773">
    <property type="entry name" value="Nucleos_tra2_N"/>
    <property type="match status" value="1"/>
</dbReference>
<keyword evidence="6 7" id="KW-0472">Membrane</keyword>
<dbReference type="RefSeq" id="WP_168048972.1">
    <property type="nucleotide sequence ID" value="NZ_JAATJR010000002.1"/>
</dbReference>
<evidence type="ECO:0000256" key="2">
    <source>
        <dbReference type="ARBA" id="ARBA00009033"/>
    </source>
</evidence>
<feature type="transmembrane region" description="Helical" evidence="7">
    <location>
        <begin position="357"/>
        <end position="380"/>
    </location>
</feature>
<feature type="domain" description="Concentrative nucleoside transporter N-terminal" evidence="8">
    <location>
        <begin position="10"/>
        <end position="83"/>
    </location>
</feature>
<dbReference type="PANTHER" id="PTHR10590:SF4">
    <property type="entry name" value="SOLUTE CARRIER FAMILY 28 MEMBER 3"/>
    <property type="match status" value="1"/>
</dbReference>
<feature type="transmembrane region" description="Helical" evidence="7">
    <location>
        <begin position="140"/>
        <end position="165"/>
    </location>
</feature>
<keyword evidence="3" id="KW-1003">Cell membrane</keyword>
<feature type="transmembrane region" description="Helical" evidence="7">
    <location>
        <begin position="33"/>
        <end position="51"/>
    </location>
</feature>
<evidence type="ECO:0000256" key="3">
    <source>
        <dbReference type="ARBA" id="ARBA00022475"/>
    </source>
</evidence>
<feature type="transmembrane region" description="Helical" evidence="7">
    <location>
        <begin position="177"/>
        <end position="199"/>
    </location>
</feature>
<evidence type="ECO:0000259" key="8">
    <source>
        <dbReference type="Pfam" id="PF01773"/>
    </source>
</evidence>
<feature type="transmembrane region" description="Helical" evidence="7">
    <location>
        <begin position="298"/>
        <end position="317"/>
    </location>
</feature>
<evidence type="ECO:0000259" key="9">
    <source>
        <dbReference type="Pfam" id="PF07662"/>
    </source>
</evidence>
<protein>
    <submittedName>
        <fullName evidence="11">Nucleoside:proton symporter</fullName>
    </submittedName>
</protein>
<evidence type="ECO:0000313" key="11">
    <source>
        <dbReference type="EMBL" id="NKE44722.1"/>
    </source>
</evidence>
<feature type="transmembrane region" description="Helical" evidence="7">
    <location>
        <begin position="96"/>
        <end position="120"/>
    </location>
</feature>
<keyword evidence="4 7" id="KW-0812">Transmembrane</keyword>
<sequence>MSALQMQSGLGLLALTLLAWALGGFHRRTSWRVVLAGLGLQILFAAALLHIPPLRAGFALLGGAVNGLAAATRAGTSFVFGYLGGGPLPFAEPFPGAAFILFFQGLPLVLVVGALAAVLYHWRVIPVIVEALARLLTRAFGLGGAAGFATAANVFVGMVEAPLLVRPWLARLSLSEMFVVMTAGLATIAGNMLVVYAVIIAPVVPDAAGQLLTASLISAPAAVLVALLMRPRAAGDPAPGVEEAAAAPRLYDSTMEALVRGTQDGLALLLGIMATLIVFVALVALANMVLEPLTGLTLQRICAVLFWPLAFAMGIPAEQAGTVAASLGTKVVVNEFVAYLELAQSGGLGLSERSRLILTYALCGFTNFASVGIMLGGMVAMCPERRADIVKLGLPALLAATIACCMTGAVVGMLTAP</sequence>
<dbReference type="Pfam" id="PF07662">
    <property type="entry name" value="Nucleos_tra2_C"/>
    <property type="match status" value="1"/>
</dbReference>
<comment type="caution">
    <text evidence="11">The sequence shown here is derived from an EMBL/GenBank/DDBJ whole genome shotgun (WGS) entry which is preliminary data.</text>
</comment>
<evidence type="ECO:0000256" key="7">
    <source>
        <dbReference type="SAM" id="Phobius"/>
    </source>
</evidence>
<dbReference type="InterPro" id="IPR002668">
    <property type="entry name" value="CNT_N_dom"/>
</dbReference>
<comment type="subcellular location">
    <subcellularLocation>
        <location evidence="1">Cell membrane</location>
        <topology evidence="1">Multi-pass membrane protein</topology>
    </subcellularLocation>
</comment>
<comment type="similarity">
    <text evidence="2">Belongs to the concentrative nucleoside transporter (CNT) (TC 2.A.41) family.</text>
</comment>
<proteinExistence type="inferred from homology"/>
<evidence type="ECO:0000256" key="1">
    <source>
        <dbReference type="ARBA" id="ARBA00004651"/>
    </source>
</evidence>
<dbReference type="Proteomes" id="UP000765160">
    <property type="component" value="Unassembled WGS sequence"/>
</dbReference>
<dbReference type="InterPro" id="IPR011642">
    <property type="entry name" value="Gate_dom"/>
</dbReference>
<feature type="transmembrane region" description="Helical" evidence="7">
    <location>
        <begin position="265"/>
        <end position="286"/>
    </location>
</feature>
<evidence type="ECO:0000256" key="4">
    <source>
        <dbReference type="ARBA" id="ARBA00022692"/>
    </source>
</evidence>
<accession>A0ABX1EXA4</accession>
<gene>
    <name evidence="11" type="ORF">HB662_08030</name>
</gene>
<organism evidence="11 12">
    <name type="scientific">Falsiroseomonas frigidaquae</name>
    <dbReference type="NCBI Taxonomy" id="487318"/>
    <lineage>
        <taxon>Bacteria</taxon>
        <taxon>Pseudomonadati</taxon>
        <taxon>Pseudomonadota</taxon>
        <taxon>Alphaproteobacteria</taxon>
        <taxon>Acetobacterales</taxon>
        <taxon>Roseomonadaceae</taxon>
        <taxon>Falsiroseomonas</taxon>
    </lineage>
</organism>